<feature type="region of interest" description="Disordered" evidence="1">
    <location>
        <begin position="83"/>
        <end position="112"/>
    </location>
</feature>
<name>A0AAN6ZKE5_9PEZI</name>
<comment type="caution">
    <text evidence="3">The sequence shown here is derived from an EMBL/GenBank/DDBJ whole genome shotgun (WGS) entry which is preliminary data.</text>
</comment>
<dbReference type="Proteomes" id="UP001302676">
    <property type="component" value="Unassembled WGS sequence"/>
</dbReference>
<protein>
    <recommendedName>
        <fullName evidence="2">N-acetyltransferase domain-containing protein</fullName>
    </recommendedName>
</protein>
<dbReference type="InterPro" id="IPR000182">
    <property type="entry name" value="GNAT_dom"/>
</dbReference>
<evidence type="ECO:0000313" key="3">
    <source>
        <dbReference type="EMBL" id="KAK4141098.1"/>
    </source>
</evidence>
<dbReference type="RefSeq" id="XP_062634469.1">
    <property type="nucleotide sequence ID" value="XM_062778060.1"/>
</dbReference>
<dbReference type="CDD" id="cd04301">
    <property type="entry name" value="NAT_SF"/>
    <property type="match status" value="1"/>
</dbReference>
<evidence type="ECO:0000259" key="2">
    <source>
        <dbReference type="PROSITE" id="PS51186"/>
    </source>
</evidence>
<proteinExistence type="predicted"/>
<reference evidence="3" key="1">
    <citation type="journal article" date="2023" name="Mol. Phylogenet. Evol.">
        <title>Genome-scale phylogeny and comparative genomics of the fungal order Sordariales.</title>
        <authorList>
            <person name="Hensen N."/>
            <person name="Bonometti L."/>
            <person name="Westerberg I."/>
            <person name="Brannstrom I.O."/>
            <person name="Guillou S."/>
            <person name="Cros-Aarteil S."/>
            <person name="Calhoun S."/>
            <person name="Haridas S."/>
            <person name="Kuo A."/>
            <person name="Mondo S."/>
            <person name="Pangilinan J."/>
            <person name="Riley R."/>
            <person name="LaButti K."/>
            <person name="Andreopoulos B."/>
            <person name="Lipzen A."/>
            <person name="Chen C."/>
            <person name="Yan M."/>
            <person name="Daum C."/>
            <person name="Ng V."/>
            <person name="Clum A."/>
            <person name="Steindorff A."/>
            <person name="Ohm R.A."/>
            <person name="Martin F."/>
            <person name="Silar P."/>
            <person name="Natvig D.O."/>
            <person name="Lalanne C."/>
            <person name="Gautier V."/>
            <person name="Ament-Velasquez S.L."/>
            <person name="Kruys A."/>
            <person name="Hutchinson M.I."/>
            <person name="Powell A.J."/>
            <person name="Barry K."/>
            <person name="Miller A.N."/>
            <person name="Grigoriev I.V."/>
            <person name="Debuchy R."/>
            <person name="Gladieux P."/>
            <person name="Hiltunen Thoren M."/>
            <person name="Johannesson H."/>
        </authorList>
    </citation>
    <scope>NUCLEOTIDE SEQUENCE</scope>
    <source>
        <strain evidence="3">CBS 141.50</strain>
    </source>
</reference>
<dbReference type="Gene3D" id="3.40.630.30">
    <property type="match status" value="1"/>
</dbReference>
<keyword evidence="4" id="KW-1185">Reference proteome</keyword>
<accession>A0AAN6ZKE5</accession>
<gene>
    <name evidence="3" type="ORF">C8A04DRAFT_14362</name>
</gene>
<evidence type="ECO:0000313" key="4">
    <source>
        <dbReference type="Proteomes" id="UP001302676"/>
    </source>
</evidence>
<dbReference type="InterPro" id="IPR016181">
    <property type="entry name" value="Acyl_CoA_acyltransferase"/>
</dbReference>
<dbReference type="Pfam" id="PF00583">
    <property type="entry name" value="Acetyltransf_1"/>
    <property type="match status" value="1"/>
</dbReference>
<dbReference type="InterPro" id="IPR053144">
    <property type="entry name" value="Acetyltransferase_Butenolide"/>
</dbReference>
<dbReference type="PANTHER" id="PTHR43233:SF1">
    <property type="entry name" value="FAMILY N-ACETYLTRANSFERASE, PUTATIVE (AFU_ORTHOLOGUE AFUA_6G03350)-RELATED"/>
    <property type="match status" value="1"/>
</dbReference>
<dbReference type="EMBL" id="MU853617">
    <property type="protein sequence ID" value="KAK4141098.1"/>
    <property type="molecule type" value="Genomic_DNA"/>
</dbReference>
<organism evidence="3 4">
    <name type="scientific">Dichotomopilus funicola</name>
    <dbReference type="NCBI Taxonomy" id="1934379"/>
    <lineage>
        <taxon>Eukaryota</taxon>
        <taxon>Fungi</taxon>
        <taxon>Dikarya</taxon>
        <taxon>Ascomycota</taxon>
        <taxon>Pezizomycotina</taxon>
        <taxon>Sordariomycetes</taxon>
        <taxon>Sordariomycetidae</taxon>
        <taxon>Sordariales</taxon>
        <taxon>Chaetomiaceae</taxon>
        <taxon>Dichotomopilus</taxon>
    </lineage>
</organism>
<reference evidence="3" key="2">
    <citation type="submission" date="2023-05" db="EMBL/GenBank/DDBJ databases">
        <authorList>
            <consortium name="Lawrence Berkeley National Laboratory"/>
            <person name="Steindorff A."/>
            <person name="Hensen N."/>
            <person name="Bonometti L."/>
            <person name="Westerberg I."/>
            <person name="Brannstrom I.O."/>
            <person name="Guillou S."/>
            <person name="Cros-Aarteil S."/>
            <person name="Calhoun S."/>
            <person name="Haridas S."/>
            <person name="Kuo A."/>
            <person name="Mondo S."/>
            <person name="Pangilinan J."/>
            <person name="Riley R."/>
            <person name="Labutti K."/>
            <person name="Andreopoulos B."/>
            <person name="Lipzen A."/>
            <person name="Chen C."/>
            <person name="Yanf M."/>
            <person name="Daum C."/>
            <person name="Ng V."/>
            <person name="Clum A."/>
            <person name="Ohm R."/>
            <person name="Martin F."/>
            <person name="Silar P."/>
            <person name="Natvig D."/>
            <person name="Lalanne C."/>
            <person name="Gautier V."/>
            <person name="Ament-Velasquez S.L."/>
            <person name="Kruys A."/>
            <person name="Hutchinson M.I."/>
            <person name="Powell A.J."/>
            <person name="Barry K."/>
            <person name="Miller A.N."/>
            <person name="Grigoriev I.V."/>
            <person name="Debuchy R."/>
            <person name="Gladieux P."/>
            <person name="Thoren M.H."/>
            <person name="Johannesson H."/>
        </authorList>
    </citation>
    <scope>NUCLEOTIDE SEQUENCE</scope>
    <source>
        <strain evidence="3">CBS 141.50</strain>
    </source>
</reference>
<feature type="region of interest" description="Disordered" evidence="1">
    <location>
        <begin position="1"/>
        <end position="28"/>
    </location>
</feature>
<dbReference type="PANTHER" id="PTHR43233">
    <property type="entry name" value="FAMILY N-ACETYLTRANSFERASE, PUTATIVE (AFU_ORTHOLOGUE AFUA_6G03350)-RELATED"/>
    <property type="match status" value="1"/>
</dbReference>
<dbReference type="PROSITE" id="PS51186">
    <property type="entry name" value="GNAT"/>
    <property type="match status" value="1"/>
</dbReference>
<dbReference type="SUPFAM" id="SSF55729">
    <property type="entry name" value="Acyl-CoA N-acyltransferases (Nat)"/>
    <property type="match status" value="1"/>
</dbReference>
<feature type="compositionally biased region" description="Polar residues" evidence="1">
    <location>
        <begin position="89"/>
        <end position="107"/>
    </location>
</feature>
<dbReference type="GeneID" id="87814673"/>
<feature type="domain" description="N-acetyltransferase" evidence="2">
    <location>
        <begin position="112"/>
        <end position="211"/>
    </location>
</feature>
<dbReference type="GO" id="GO:0016747">
    <property type="term" value="F:acyltransferase activity, transferring groups other than amino-acyl groups"/>
    <property type="evidence" value="ECO:0007669"/>
    <property type="project" value="InterPro"/>
</dbReference>
<feature type="compositionally biased region" description="Polar residues" evidence="1">
    <location>
        <begin position="1"/>
        <end position="22"/>
    </location>
</feature>
<sequence length="216" mass="23826">MTPLRTPQSWTRSITLPPNDHSTTTKGNTTVTYTISTDPALIQPEAVQAAFATDMIYWARPFDEEELRVCLRTSLCLGLYQEDNHDPTKPQQSTNNGATNTQETTPLKKSPATKEMKMIGLSRLITDTVTFAYLTDVYVLPAHQNRGLARWMMACLDQILNSWPNLRRCLLFTSGEGAVRLYEQTLGAREVISGGTGGEGGGLVIMERTGPGKVFA</sequence>
<dbReference type="AlphaFoldDB" id="A0AAN6ZKE5"/>
<evidence type="ECO:0000256" key="1">
    <source>
        <dbReference type="SAM" id="MobiDB-lite"/>
    </source>
</evidence>